<evidence type="ECO:0000256" key="1">
    <source>
        <dbReference type="SAM" id="MobiDB-lite"/>
    </source>
</evidence>
<protein>
    <submittedName>
        <fullName evidence="2">Uncharacterized protein</fullName>
    </submittedName>
</protein>
<feature type="region of interest" description="Disordered" evidence="1">
    <location>
        <begin position="69"/>
        <end position="99"/>
    </location>
</feature>
<sequence length="223" mass="24777">MEEEGIEEEVSSFTEIASLKGVALVLFPEREDKKYIFRCPVMFTKMPNQHQAANQKSCSEACSSLEPNNEGENAIKCGGPDSKELQPKSESRDGSLSVRQDCPIISEVQSFRPTTGRDGRRACGLSLEPKHTLVLPPSTHGLLLGDMGISLPGMTDEDWLETIRDYNHKLIHSHPNDATTNDSTRCHLILPYHEATGSNRDSKVWDITHPSDNRLTLNAHTIP</sequence>
<dbReference type="AlphaFoldDB" id="A0AAE1VHA3"/>
<reference evidence="2" key="1">
    <citation type="submission" date="2023-12" db="EMBL/GenBank/DDBJ databases">
        <title>Genome assembly of Anisodus tanguticus.</title>
        <authorList>
            <person name="Wang Y.-J."/>
        </authorList>
    </citation>
    <scope>NUCLEOTIDE SEQUENCE</scope>
    <source>
        <strain evidence="2">KB-2021</strain>
        <tissue evidence="2">Leaf</tissue>
    </source>
</reference>
<organism evidence="2 3">
    <name type="scientific">Anisodus tanguticus</name>
    <dbReference type="NCBI Taxonomy" id="243964"/>
    <lineage>
        <taxon>Eukaryota</taxon>
        <taxon>Viridiplantae</taxon>
        <taxon>Streptophyta</taxon>
        <taxon>Embryophyta</taxon>
        <taxon>Tracheophyta</taxon>
        <taxon>Spermatophyta</taxon>
        <taxon>Magnoliopsida</taxon>
        <taxon>eudicotyledons</taxon>
        <taxon>Gunneridae</taxon>
        <taxon>Pentapetalae</taxon>
        <taxon>asterids</taxon>
        <taxon>lamiids</taxon>
        <taxon>Solanales</taxon>
        <taxon>Solanaceae</taxon>
        <taxon>Solanoideae</taxon>
        <taxon>Hyoscyameae</taxon>
        <taxon>Anisodus</taxon>
    </lineage>
</organism>
<proteinExistence type="predicted"/>
<evidence type="ECO:0000313" key="3">
    <source>
        <dbReference type="Proteomes" id="UP001291623"/>
    </source>
</evidence>
<gene>
    <name evidence="2" type="ORF">RND71_019292</name>
</gene>
<comment type="caution">
    <text evidence="2">The sequence shown here is derived from an EMBL/GenBank/DDBJ whole genome shotgun (WGS) entry which is preliminary data.</text>
</comment>
<evidence type="ECO:0000313" key="2">
    <source>
        <dbReference type="EMBL" id="KAK4360340.1"/>
    </source>
</evidence>
<keyword evidence="3" id="KW-1185">Reference proteome</keyword>
<accession>A0AAE1VHA3</accession>
<feature type="compositionally biased region" description="Basic and acidic residues" evidence="1">
    <location>
        <begin position="81"/>
        <end position="93"/>
    </location>
</feature>
<dbReference type="EMBL" id="JAVYJV010000010">
    <property type="protein sequence ID" value="KAK4360340.1"/>
    <property type="molecule type" value="Genomic_DNA"/>
</dbReference>
<name>A0AAE1VHA3_9SOLA</name>
<dbReference type="Proteomes" id="UP001291623">
    <property type="component" value="Unassembled WGS sequence"/>
</dbReference>